<evidence type="ECO:0000256" key="8">
    <source>
        <dbReference type="SAM" id="Coils"/>
    </source>
</evidence>
<feature type="compositionally biased region" description="Polar residues" evidence="9">
    <location>
        <begin position="709"/>
        <end position="731"/>
    </location>
</feature>
<comment type="caution">
    <text evidence="11">The sequence shown here is derived from an EMBL/GenBank/DDBJ whole genome shotgun (WGS) entry which is preliminary data.</text>
</comment>
<feature type="domain" description="Kinesin motor" evidence="10">
    <location>
        <begin position="1"/>
        <end position="376"/>
    </location>
</feature>
<evidence type="ECO:0000256" key="6">
    <source>
        <dbReference type="PROSITE-ProRule" id="PRU00283"/>
    </source>
</evidence>
<dbReference type="OrthoDB" id="3176171at2759"/>
<evidence type="ECO:0000256" key="1">
    <source>
        <dbReference type="ARBA" id="ARBA00022701"/>
    </source>
</evidence>
<evidence type="ECO:0000256" key="3">
    <source>
        <dbReference type="ARBA" id="ARBA00022840"/>
    </source>
</evidence>
<dbReference type="InterPro" id="IPR001752">
    <property type="entry name" value="Kinesin_motor_dom"/>
</dbReference>
<dbReference type="SMART" id="SM00129">
    <property type="entry name" value="KISc"/>
    <property type="match status" value="1"/>
</dbReference>
<keyword evidence="12" id="KW-1185">Reference proteome</keyword>
<dbReference type="PANTHER" id="PTHR47968:SF13">
    <property type="entry name" value="KINESIN-LIKE PROTEIN KIF19 ISOFORM X1"/>
    <property type="match status" value="1"/>
</dbReference>
<feature type="compositionally biased region" description="Pro residues" evidence="9">
    <location>
        <begin position="740"/>
        <end position="752"/>
    </location>
</feature>
<dbReference type="InterPro" id="IPR019821">
    <property type="entry name" value="Kinesin_motor_CS"/>
</dbReference>
<reference evidence="11" key="1">
    <citation type="journal article" date="2019" name="G3 (Bethesda)">
        <title>Genome Assemblies of Two Rare Opportunistic Yeast Pathogens: Diutina rugosa (syn. Candida rugosa) and Trichomonascus ciferrii (syn. Candida ciferrii).</title>
        <authorList>
            <person name="Mixao V."/>
            <person name="Saus E."/>
            <person name="Hansen A.P."/>
            <person name="Lass-Florl C."/>
            <person name="Gabaldon T."/>
        </authorList>
    </citation>
    <scope>NUCLEOTIDE SEQUENCE</scope>
    <source>
        <strain evidence="11">CBS 4856</strain>
    </source>
</reference>
<dbReference type="GO" id="GO:0005874">
    <property type="term" value="C:microtubule"/>
    <property type="evidence" value="ECO:0007669"/>
    <property type="project" value="UniProtKB-KW"/>
</dbReference>
<evidence type="ECO:0000256" key="2">
    <source>
        <dbReference type="ARBA" id="ARBA00022741"/>
    </source>
</evidence>
<dbReference type="PRINTS" id="PR00380">
    <property type="entry name" value="KINESINHEAVY"/>
</dbReference>
<proteinExistence type="inferred from homology"/>
<feature type="compositionally biased region" description="Polar residues" evidence="9">
    <location>
        <begin position="767"/>
        <end position="781"/>
    </location>
</feature>
<dbReference type="PANTHER" id="PTHR47968">
    <property type="entry name" value="CENTROMERE PROTEIN E"/>
    <property type="match status" value="1"/>
</dbReference>
<dbReference type="GO" id="GO:0007018">
    <property type="term" value="P:microtubule-based movement"/>
    <property type="evidence" value="ECO:0007669"/>
    <property type="project" value="InterPro"/>
</dbReference>
<feature type="coiled-coil region" evidence="8">
    <location>
        <begin position="391"/>
        <end position="422"/>
    </location>
</feature>
<evidence type="ECO:0000259" key="10">
    <source>
        <dbReference type="PROSITE" id="PS50067"/>
    </source>
</evidence>
<dbReference type="FunFam" id="3.40.850.10:FF:000053">
    <property type="entry name" value="Kinesin family"/>
    <property type="match status" value="1"/>
</dbReference>
<gene>
    <name evidence="11" type="ORF">TRICI_006040</name>
</gene>
<keyword evidence="3 6" id="KW-0067">ATP-binding</keyword>
<evidence type="ECO:0000256" key="7">
    <source>
        <dbReference type="RuleBase" id="RU000394"/>
    </source>
</evidence>
<dbReference type="GO" id="GO:0003777">
    <property type="term" value="F:microtubule motor activity"/>
    <property type="evidence" value="ECO:0007669"/>
    <property type="project" value="InterPro"/>
</dbReference>
<keyword evidence="1 7" id="KW-0493">Microtubule</keyword>
<dbReference type="Proteomes" id="UP000761534">
    <property type="component" value="Unassembled WGS sequence"/>
</dbReference>
<evidence type="ECO:0000256" key="9">
    <source>
        <dbReference type="SAM" id="MobiDB-lite"/>
    </source>
</evidence>
<dbReference type="Pfam" id="PF00225">
    <property type="entry name" value="Kinesin"/>
    <property type="match status" value="1"/>
</dbReference>
<sequence>MAGVVRVRPFTESESQHLRQNTNEPIFLGDGSFANASQEPSLASRGNGGLRSVINVVDDKMLIFDPPEGNPMTSMQKAAFPGKNTNRIREHRFVFDRLFDEGCTQDDVFTYTSKPLIDHVLDGYNATVFAYGATGCGKTHTISGTPEQPGIIFLTMKELFERIGALQDTNVVDVSLSYLEIYNETIRDLLQPNNNHKSLILREDAEKRISVSNLSSHRPQTVEEVMDMILQGNQNRTMSPTEANATSSRSHAVLQINVTQRSRTAELSEAHTFATFSMIDLAGSERAAATKNRGSRLLEGANINKSLLALGNCINALCDPRQKNHVPYRDSKLTRLLKFSLGGNCKTVMIVCVSPSSAHYDETLNTLKYADRAKKIKTKVVRNEHNLDRHVGSYLKMITEQRAEIEELRNRENKAIDQALAKHQKAREGVHAAMHEALSSLETTIEKTQESRQQRSKCMARLRSLANQISQLEIWLNAINKVIDDNYYDEVNHEEFTRIRTVAKQLMAKLTQEQDSLKQYCESSLQDEFALDSAIGVLSRRLQETNGWTDEDSAAFDAHAQTQKIRCENQLLQNALTEIPIAGSLKSMSGLYFTMMSKLFELRGAREEVIYERVKVMFDEMVQNCINALDSTEFNNSTLTQDMQRLLENSKPPPPQPTQGSSSSATKHPSSAFKRPAPTAKRHTVIIRSPIPANKKPSKRVRWEDDDSGNSSTNSPPQQVVENIEPSTSPARSDISMGSPPSPPAEPSPAPAAVPQSASFLADTTFDGDSTMNTSVMSETAGSAAKKNKRFGVKSELKRKQPFKTSSALAMNKKGVGRVEKENQYDMLGGGDSGGSPARRLGQPLRLAGATVSSAMKQVPKNENGKS</sequence>
<dbReference type="PROSITE" id="PS50067">
    <property type="entry name" value="KINESIN_MOTOR_2"/>
    <property type="match status" value="1"/>
</dbReference>
<dbReference type="GO" id="GO:0008017">
    <property type="term" value="F:microtubule binding"/>
    <property type="evidence" value="ECO:0007669"/>
    <property type="project" value="InterPro"/>
</dbReference>
<keyword evidence="4 8" id="KW-0175">Coiled coil</keyword>
<dbReference type="EMBL" id="SWFS01000482">
    <property type="protein sequence ID" value="KAA8901675.1"/>
    <property type="molecule type" value="Genomic_DNA"/>
</dbReference>
<dbReference type="AlphaFoldDB" id="A0A642UP87"/>
<dbReference type="PROSITE" id="PS00411">
    <property type="entry name" value="KINESIN_MOTOR_1"/>
    <property type="match status" value="1"/>
</dbReference>
<evidence type="ECO:0000256" key="4">
    <source>
        <dbReference type="ARBA" id="ARBA00023054"/>
    </source>
</evidence>
<evidence type="ECO:0000256" key="5">
    <source>
        <dbReference type="ARBA" id="ARBA00023175"/>
    </source>
</evidence>
<keyword evidence="2 6" id="KW-0547">Nucleotide-binding</keyword>
<protein>
    <recommendedName>
        <fullName evidence="7">Kinesin-like protein</fullName>
    </recommendedName>
</protein>
<dbReference type="SUPFAM" id="SSF52540">
    <property type="entry name" value="P-loop containing nucleoside triphosphate hydrolases"/>
    <property type="match status" value="1"/>
</dbReference>
<dbReference type="Gene3D" id="3.40.850.10">
    <property type="entry name" value="Kinesin motor domain"/>
    <property type="match status" value="1"/>
</dbReference>
<dbReference type="VEuPathDB" id="FungiDB:TRICI_006040"/>
<feature type="binding site" evidence="6">
    <location>
        <begin position="132"/>
        <end position="139"/>
    </location>
    <ligand>
        <name>ATP</name>
        <dbReference type="ChEBI" id="CHEBI:30616"/>
    </ligand>
</feature>
<comment type="similarity">
    <text evidence="6 7">Belongs to the TRAFAC class myosin-kinesin ATPase superfamily. Kinesin family.</text>
</comment>
<feature type="compositionally biased region" description="Low complexity" evidence="9">
    <location>
        <begin position="658"/>
        <end position="671"/>
    </location>
</feature>
<evidence type="ECO:0000313" key="12">
    <source>
        <dbReference type="Proteomes" id="UP000761534"/>
    </source>
</evidence>
<dbReference type="InterPro" id="IPR027417">
    <property type="entry name" value="P-loop_NTPase"/>
</dbReference>
<feature type="region of interest" description="Disordered" evidence="9">
    <location>
        <begin position="647"/>
        <end position="867"/>
    </location>
</feature>
<dbReference type="GO" id="GO:0005524">
    <property type="term" value="F:ATP binding"/>
    <property type="evidence" value="ECO:0007669"/>
    <property type="project" value="UniProtKB-UniRule"/>
</dbReference>
<name>A0A642UP87_9ASCO</name>
<dbReference type="InterPro" id="IPR027640">
    <property type="entry name" value="Kinesin-like_fam"/>
</dbReference>
<keyword evidence="5 6" id="KW-0505">Motor protein</keyword>
<organism evidence="11 12">
    <name type="scientific">Trichomonascus ciferrii</name>
    <dbReference type="NCBI Taxonomy" id="44093"/>
    <lineage>
        <taxon>Eukaryota</taxon>
        <taxon>Fungi</taxon>
        <taxon>Dikarya</taxon>
        <taxon>Ascomycota</taxon>
        <taxon>Saccharomycotina</taxon>
        <taxon>Dipodascomycetes</taxon>
        <taxon>Dipodascales</taxon>
        <taxon>Trichomonascaceae</taxon>
        <taxon>Trichomonascus</taxon>
        <taxon>Trichomonascus ciferrii complex</taxon>
    </lineage>
</organism>
<dbReference type="InterPro" id="IPR036961">
    <property type="entry name" value="Kinesin_motor_dom_sf"/>
</dbReference>
<accession>A0A642UP87</accession>
<dbReference type="CDD" id="cd01370">
    <property type="entry name" value="KISc_KIP3_like"/>
    <property type="match status" value="1"/>
</dbReference>
<evidence type="ECO:0000313" key="11">
    <source>
        <dbReference type="EMBL" id="KAA8901675.1"/>
    </source>
</evidence>